<feature type="signal peptide" evidence="2">
    <location>
        <begin position="1"/>
        <end position="24"/>
    </location>
</feature>
<reference evidence="3 4" key="1">
    <citation type="submission" date="2016-10" db="EMBL/GenBank/DDBJ databases">
        <title>Genome sequence of Streptomyces gilvigriseus MUSC 26.</title>
        <authorList>
            <person name="Lee L.-H."/>
            <person name="Ser H.-L."/>
        </authorList>
    </citation>
    <scope>NUCLEOTIDE SEQUENCE [LARGE SCALE GENOMIC DNA]</scope>
    <source>
        <strain evidence="3 4">MUSC 26</strain>
    </source>
</reference>
<feature type="chain" id="PRO_5009644310" description="DUF4352 domain-containing protein" evidence="2">
    <location>
        <begin position="25"/>
        <end position="151"/>
    </location>
</feature>
<comment type="caution">
    <text evidence="3">The sequence shown here is derived from an EMBL/GenBank/DDBJ whole genome shotgun (WGS) entry which is preliminary data.</text>
</comment>
<dbReference type="NCBIfam" id="NF038353">
    <property type="entry name" value="FxLYD_dom"/>
    <property type="match status" value="1"/>
</dbReference>
<evidence type="ECO:0000256" key="2">
    <source>
        <dbReference type="SAM" id="SignalP"/>
    </source>
</evidence>
<proteinExistence type="predicted"/>
<feature type="region of interest" description="Disordered" evidence="1">
    <location>
        <begin position="30"/>
        <end position="55"/>
    </location>
</feature>
<protein>
    <recommendedName>
        <fullName evidence="5">DUF4352 domain-containing protein</fullName>
    </recommendedName>
</protein>
<keyword evidence="2" id="KW-0732">Signal</keyword>
<evidence type="ECO:0000313" key="3">
    <source>
        <dbReference type="EMBL" id="OIV39458.1"/>
    </source>
</evidence>
<name>A0A1J7CIJ8_9ACTN</name>
<accession>A0A1J7CIJ8</accession>
<feature type="compositionally biased region" description="Low complexity" evidence="1">
    <location>
        <begin position="30"/>
        <end position="53"/>
    </location>
</feature>
<dbReference type="RefSeq" id="WP_071654661.1">
    <property type="nucleotide sequence ID" value="NZ_MLCF01000002.1"/>
</dbReference>
<keyword evidence="4" id="KW-1185">Reference proteome</keyword>
<dbReference type="PROSITE" id="PS51257">
    <property type="entry name" value="PROKAR_LIPOPROTEIN"/>
    <property type="match status" value="1"/>
</dbReference>
<evidence type="ECO:0008006" key="5">
    <source>
        <dbReference type="Google" id="ProtNLM"/>
    </source>
</evidence>
<organism evidence="3 4">
    <name type="scientific">Mangrovactinospora gilvigrisea</name>
    <dbReference type="NCBI Taxonomy" id="1428644"/>
    <lineage>
        <taxon>Bacteria</taxon>
        <taxon>Bacillati</taxon>
        <taxon>Actinomycetota</taxon>
        <taxon>Actinomycetes</taxon>
        <taxon>Kitasatosporales</taxon>
        <taxon>Streptomycetaceae</taxon>
        <taxon>Mangrovactinospora</taxon>
    </lineage>
</organism>
<evidence type="ECO:0000256" key="1">
    <source>
        <dbReference type="SAM" id="MobiDB-lite"/>
    </source>
</evidence>
<sequence length="151" mass="15425">MRTSRKILIGVSAAAVLGIGGCAAATSGSDAGHSSAASHTANKAAAPTSTTAAHPVNDDLTIGAPYVNDVQLYDAKVTITNHTSKASDYDYQLELVDGTGKRLDTTYVSTQGLAPGQTYSDDAGFSKMASEVPSGTHLTVKIVSGDRYAST</sequence>
<dbReference type="InterPro" id="IPR047676">
    <property type="entry name" value="FxLYD_dom"/>
</dbReference>
<dbReference type="Proteomes" id="UP000243342">
    <property type="component" value="Unassembled WGS sequence"/>
</dbReference>
<dbReference type="AlphaFoldDB" id="A0A1J7CIJ8"/>
<dbReference type="OrthoDB" id="3872159at2"/>
<dbReference type="EMBL" id="MLCF01000002">
    <property type="protein sequence ID" value="OIV39458.1"/>
    <property type="molecule type" value="Genomic_DNA"/>
</dbReference>
<evidence type="ECO:0000313" key="4">
    <source>
        <dbReference type="Proteomes" id="UP000243342"/>
    </source>
</evidence>
<gene>
    <name evidence="3" type="ORF">BIV57_01085</name>
</gene>